<dbReference type="GO" id="GO:0038187">
    <property type="term" value="F:pattern recognition receptor activity"/>
    <property type="evidence" value="ECO:0007669"/>
    <property type="project" value="TreeGrafter"/>
</dbReference>
<dbReference type="GO" id="GO:0045087">
    <property type="term" value="P:innate immune response"/>
    <property type="evidence" value="ECO:0007669"/>
    <property type="project" value="TreeGrafter"/>
</dbReference>
<dbReference type="PANTHER" id="PTHR47218:SF1">
    <property type="entry name" value="C-TYPE LECTIN DOMAIN FAMILY 7 MEMBER A"/>
    <property type="match status" value="1"/>
</dbReference>
<protein>
    <submittedName>
        <fullName evidence="3">Klrh1 protein</fullName>
    </submittedName>
</protein>
<gene>
    <name evidence="3" type="primary">Klrh1</name>
    <name evidence="3" type="ORF">PHOROB_LOCUS16916</name>
</gene>
<feature type="domain" description="C-type lectin" evidence="2">
    <location>
        <begin position="82"/>
        <end position="177"/>
    </location>
</feature>
<comment type="caution">
    <text evidence="3">The sequence shown here is derived from an EMBL/GenBank/DDBJ whole genome shotgun (WGS) entry which is preliminary data.</text>
</comment>
<evidence type="ECO:0000256" key="1">
    <source>
        <dbReference type="SAM" id="Phobius"/>
    </source>
</evidence>
<dbReference type="PROSITE" id="PS50041">
    <property type="entry name" value="C_TYPE_LECTIN_2"/>
    <property type="match status" value="1"/>
</dbReference>
<dbReference type="GO" id="GO:0002720">
    <property type="term" value="P:positive regulation of cytokine production involved in immune response"/>
    <property type="evidence" value="ECO:0007669"/>
    <property type="project" value="TreeGrafter"/>
</dbReference>
<name>A0AAV0AC41_PHORO</name>
<dbReference type="AlphaFoldDB" id="A0AAV0AC41"/>
<feature type="transmembrane region" description="Helical" evidence="1">
    <location>
        <begin position="40"/>
        <end position="62"/>
    </location>
</feature>
<dbReference type="EMBL" id="CALSGD010001622">
    <property type="protein sequence ID" value="CAH7424631.1"/>
    <property type="molecule type" value="Genomic_DNA"/>
</dbReference>
<keyword evidence="1" id="KW-1133">Transmembrane helix</keyword>
<evidence type="ECO:0000259" key="2">
    <source>
        <dbReference type="PROSITE" id="PS50041"/>
    </source>
</evidence>
<dbReference type="GO" id="GO:0071226">
    <property type="term" value="P:cellular response to molecule of fungal origin"/>
    <property type="evidence" value="ECO:0007669"/>
    <property type="project" value="InterPro"/>
</dbReference>
<keyword evidence="1" id="KW-0472">Membrane</keyword>
<dbReference type="InterPro" id="IPR042808">
    <property type="entry name" value="CLEC7A"/>
</dbReference>
<organism evidence="3 4">
    <name type="scientific">Phodopus roborovskii</name>
    <name type="common">Roborovski's desert hamster</name>
    <name type="synonym">Cricetulus roborovskii</name>
    <dbReference type="NCBI Taxonomy" id="109678"/>
    <lineage>
        <taxon>Eukaryota</taxon>
        <taxon>Metazoa</taxon>
        <taxon>Chordata</taxon>
        <taxon>Craniata</taxon>
        <taxon>Vertebrata</taxon>
        <taxon>Euteleostomi</taxon>
        <taxon>Mammalia</taxon>
        <taxon>Eutheria</taxon>
        <taxon>Euarchontoglires</taxon>
        <taxon>Glires</taxon>
        <taxon>Rodentia</taxon>
        <taxon>Myomorpha</taxon>
        <taxon>Muroidea</taxon>
        <taxon>Cricetidae</taxon>
        <taxon>Cricetinae</taxon>
        <taxon>Phodopus</taxon>
    </lineage>
</organism>
<dbReference type="GO" id="GO:0006910">
    <property type="term" value="P:phagocytosis, recognition"/>
    <property type="evidence" value="ECO:0007669"/>
    <property type="project" value="TreeGrafter"/>
</dbReference>
<dbReference type="GO" id="GO:0009986">
    <property type="term" value="C:cell surface"/>
    <property type="evidence" value="ECO:0007669"/>
    <property type="project" value="TreeGrafter"/>
</dbReference>
<evidence type="ECO:0000313" key="4">
    <source>
        <dbReference type="Proteomes" id="UP001152836"/>
    </source>
</evidence>
<sequence length="189" mass="22111">MPSKMREERKAYAELTSSLKSKDKNQTINIKRDTPWHMTAVILGTVCLCLLMSNAVLGYLSLKEQSKNNYKEQETLKVAYYSSRVCEELCWYFDGDYIESVDCFWQSNFIQSQLNYSYWVGLCNTGNKFQWVNQKDKSPSLDLDFHRTHPTPADCGYIKPMYLSNGVCSRYFHYICEKNFTCLVTSKNR</sequence>
<dbReference type="InterPro" id="IPR016186">
    <property type="entry name" value="C-type_lectin-like/link_sf"/>
</dbReference>
<dbReference type="Proteomes" id="UP001152836">
    <property type="component" value="Unassembled WGS sequence"/>
</dbReference>
<dbReference type="InterPro" id="IPR016187">
    <property type="entry name" value="CTDL_fold"/>
</dbReference>
<evidence type="ECO:0000313" key="3">
    <source>
        <dbReference type="EMBL" id="CAH7424631.1"/>
    </source>
</evidence>
<keyword evidence="1" id="KW-0812">Transmembrane</keyword>
<dbReference type="GO" id="GO:0043122">
    <property type="term" value="P:regulation of canonical NF-kappaB signal transduction"/>
    <property type="evidence" value="ECO:0007669"/>
    <property type="project" value="TreeGrafter"/>
</dbReference>
<accession>A0AAV0AC41</accession>
<dbReference type="PANTHER" id="PTHR47218">
    <property type="entry name" value="C-TYPE LECTIN DOMAIN FAMILY 7 MEMBER A"/>
    <property type="match status" value="1"/>
</dbReference>
<dbReference type="GO" id="GO:0001872">
    <property type="term" value="F:(1-&gt;3)-beta-D-glucan binding"/>
    <property type="evidence" value="ECO:0007669"/>
    <property type="project" value="InterPro"/>
</dbReference>
<keyword evidence="4" id="KW-1185">Reference proteome</keyword>
<dbReference type="SUPFAM" id="SSF56436">
    <property type="entry name" value="C-type lectin-like"/>
    <property type="match status" value="1"/>
</dbReference>
<reference evidence="3" key="1">
    <citation type="submission" date="2022-06" db="EMBL/GenBank/DDBJ databases">
        <authorList>
            <person name="Andreotti S."/>
            <person name="Wyler E."/>
        </authorList>
    </citation>
    <scope>NUCLEOTIDE SEQUENCE</scope>
</reference>
<dbReference type="Gene3D" id="3.10.100.10">
    <property type="entry name" value="Mannose-Binding Protein A, subunit A"/>
    <property type="match status" value="1"/>
</dbReference>
<proteinExistence type="predicted"/>
<dbReference type="InterPro" id="IPR001304">
    <property type="entry name" value="C-type_lectin-like"/>
</dbReference>